<keyword evidence="3" id="KW-1185">Reference proteome</keyword>
<accession>A0ABQ2KIZ4</accession>
<evidence type="ECO:0000256" key="1">
    <source>
        <dbReference type="SAM" id="Phobius"/>
    </source>
</evidence>
<dbReference type="Proteomes" id="UP000626982">
    <property type="component" value="Unassembled WGS sequence"/>
</dbReference>
<keyword evidence="1" id="KW-1133">Transmembrane helix</keyword>
<dbReference type="EMBL" id="BMLM01000001">
    <property type="protein sequence ID" value="GGN80915.1"/>
    <property type="molecule type" value="Genomic_DNA"/>
</dbReference>
<name>A0ABQ2KIZ4_9MICO</name>
<feature type="transmembrane region" description="Helical" evidence="1">
    <location>
        <begin position="9"/>
        <end position="29"/>
    </location>
</feature>
<reference evidence="3" key="1">
    <citation type="journal article" date="2019" name="Int. J. Syst. Evol. Microbiol.">
        <title>The Global Catalogue of Microorganisms (GCM) 10K type strain sequencing project: providing services to taxonomists for standard genome sequencing and annotation.</title>
        <authorList>
            <consortium name="The Broad Institute Genomics Platform"/>
            <consortium name="The Broad Institute Genome Sequencing Center for Infectious Disease"/>
            <person name="Wu L."/>
            <person name="Ma J."/>
        </authorList>
    </citation>
    <scope>NUCLEOTIDE SEQUENCE [LARGE SCALE GENOMIC DNA]</scope>
    <source>
        <strain evidence="3">CGMCC 1.6960</strain>
    </source>
</reference>
<keyword evidence="1" id="KW-0472">Membrane</keyword>
<protein>
    <recommendedName>
        <fullName evidence="4">Cardiolipin synthase N-terminal domain-containing protein</fullName>
    </recommendedName>
</protein>
<feature type="transmembrane region" description="Helical" evidence="1">
    <location>
        <begin position="41"/>
        <end position="62"/>
    </location>
</feature>
<organism evidence="2 3">
    <name type="scientific">Agrococcus terreus</name>
    <dbReference type="NCBI Taxonomy" id="574649"/>
    <lineage>
        <taxon>Bacteria</taxon>
        <taxon>Bacillati</taxon>
        <taxon>Actinomycetota</taxon>
        <taxon>Actinomycetes</taxon>
        <taxon>Micrococcales</taxon>
        <taxon>Microbacteriaceae</taxon>
        <taxon>Agrococcus</taxon>
    </lineage>
</organism>
<evidence type="ECO:0000313" key="3">
    <source>
        <dbReference type="Proteomes" id="UP000626982"/>
    </source>
</evidence>
<comment type="caution">
    <text evidence="2">The sequence shown here is derived from an EMBL/GenBank/DDBJ whole genome shotgun (WGS) entry which is preliminary data.</text>
</comment>
<sequence length="78" mass="8361">MGAFGIDGLAIGLLVVVAVWAAVCVWAVAKLLRMDVALVSKVVWGLAILAFPIAGLIAFLLLADRTPQLEREVGIRRY</sequence>
<proteinExistence type="predicted"/>
<evidence type="ECO:0000313" key="2">
    <source>
        <dbReference type="EMBL" id="GGN80915.1"/>
    </source>
</evidence>
<keyword evidence="1" id="KW-0812">Transmembrane</keyword>
<evidence type="ECO:0008006" key="4">
    <source>
        <dbReference type="Google" id="ProtNLM"/>
    </source>
</evidence>
<dbReference type="RefSeq" id="WP_188716533.1">
    <property type="nucleotide sequence ID" value="NZ_BAABBD010000006.1"/>
</dbReference>
<gene>
    <name evidence="2" type="ORF">GCM10010968_09240</name>
</gene>